<feature type="domain" description="Fe2OG dioxygenase" evidence="6">
    <location>
        <begin position="202"/>
        <end position="307"/>
    </location>
</feature>
<dbReference type="InterPro" id="IPR044861">
    <property type="entry name" value="IPNS-like_FE2OG_OXY"/>
</dbReference>
<keyword evidence="7" id="KW-0223">Dioxygenase</keyword>
<dbReference type="InterPro" id="IPR005123">
    <property type="entry name" value="Oxoglu/Fe-dep_dioxygenase_dom"/>
</dbReference>
<dbReference type="Proteomes" id="UP001418222">
    <property type="component" value="Unassembled WGS sequence"/>
</dbReference>
<evidence type="ECO:0000256" key="1">
    <source>
        <dbReference type="ARBA" id="ARBA00008056"/>
    </source>
</evidence>
<keyword evidence="8" id="KW-1185">Reference proteome</keyword>
<evidence type="ECO:0000259" key="6">
    <source>
        <dbReference type="PROSITE" id="PS51471"/>
    </source>
</evidence>
<dbReference type="PANTHER" id="PTHR47991">
    <property type="entry name" value="OXOGLUTARATE/IRON-DEPENDENT DIOXYGENASE"/>
    <property type="match status" value="1"/>
</dbReference>
<dbReference type="InterPro" id="IPR026992">
    <property type="entry name" value="DIOX_N"/>
</dbReference>
<evidence type="ECO:0000313" key="8">
    <source>
        <dbReference type="Proteomes" id="UP001418222"/>
    </source>
</evidence>
<sequence length="357" mass="40234">MADFSVEFARFEEFVELRNSRTTTLPDIYRTGGTAAAANEAIAEEEEIPTIDFSLLMSDNPDQRAKIIKDIGEACNQWGCFIVVNHDMPERLGTRMLEAVAGFFNLPAEEKTEYMSGELFGGVRFGTSNNLSAKDVRYWREFLRVIVQPTFNSPAKPVNFREISGEYVRRMRGIYTELLRALWESLGVSWSSVEEMLRMESAATIVLVNNFYPECPQPEAALGQPPHTDNSLVSIVMQSRNISSLQVMHRGKWVPVKFIPNSLFFLAGDILEVFMQIVSNGIYKSLLHRVKVSSERSKISVVSFIGTSLESVVAPLPQLVDGADRPAAFRAVTYKEYIELQKTQMLLGKSCLDHLRL</sequence>
<evidence type="ECO:0000256" key="2">
    <source>
        <dbReference type="ARBA" id="ARBA00022723"/>
    </source>
</evidence>
<dbReference type="Pfam" id="PF14226">
    <property type="entry name" value="DIOX_N"/>
    <property type="match status" value="1"/>
</dbReference>
<dbReference type="InterPro" id="IPR027443">
    <property type="entry name" value="IPNS-like_sf"/>
</dbReference>
<dbReference type="Gene3D" id="2.60.120.330">
    <property type="entry name" value="B-lactam Antibiotic, Isopenicillin N Synthase, Chain"/>
    <property type="match status" value="1"/>
</dbReference>
<organism evidence="7 8">
    <name type="scientific">Platanthera zijinensis</name>
    <dbReference type="NCBI Taxonomy" id="2320716"/>
    <lineage>
        <taxon>Eukaryota</taxon>
        <taxon>Viridiplantae</taxon>
        <taxon>Streptophyta</taxon>
        <taxon>Embryophyta</taxon>
        <taxon>Tracheophyta</taxon>
        <taxon>Spermatophyta</taxon>
        <taxon>Magnoliopsida</taxon>
        <taxon>Liliopsida</taxon>
        <taxon>Asparagales</taxon>
        <taxon>Orchidaceae</taxon>
        <taxon>Orchidoideae</taxon>
        <taxon>Orchideae</taxon>
        <taxon>Orchidinae</taxon>
        <taxon>Platanthera</taxon>
    </lineage>
</organism>
<accession>A0AAP0BJA8</accession>
<gene>
    <name evidence="7" type="primary">DIOX2</name>
    <name evidence="7" type="ORF">KSP39_PZI009959</name>
</gene>
<comment type="similarity">
    <text evidence="1 5">Belongs to the iron/ascorbate-dependent oxidoreductase family.</text>
</comment>
<evidence type="ECO:0000256" key="3">
    <source>
        <dbReference type="ARBA" id="ARBA00023002"/>
    </source>
</evidence>
<dbReference type="GO" id="GO:0046872">
    <property type="term" value="F:metal ion binding"/>
    <property type="evidence" value="ECO:0007669"/>
    <property type="project" value="UniProtKB-KW"/>
</dbReference>
<protein>
    <submittedName>
        <fullName evidence="7">2-oxoglutarate/Fe(II)-dependent dioxygenase</fullName>
    </submittedName>
</protein>
<dbReference type="InterPro" id="IPR050295">
    <property type="entry name" value="Plant_2OG-oxidoreductases"/>
</dbReference>
<reference evidence="7 8" key="1">
    <citation type="journal article" date="2022" name="Nat. Plants">
        <title>Genomes of leafy and leafless Platanthera orchids illuminate the evolution of mycoheterotrophy.</title>
        <authorList>
            <person name="Li M.H."/>
            <person name="Liu K.W."/>
            <person name="Li Z."/>
            <person name="Lu H.C."/>
            <person name="Ye Q.L."/>
            <person name="Zhang D."/>
            <person name="Wang J.Y."/>
            <person name="Li Y.F."/>
            <person name="Zhong Z.M."/>
            <person name="Liu X."/>
            <person name="Yu X."/>
            <person name="Liu D.K."/>
            <person name="Tu X.D."/>
            <person name="Liu B."/>
            <person name="Hao Y."/>
            <person name="Liao X.Y."/>
            <person name="Jiang Y.T."/>
            <person name="Sun W.H."/>
            <person name="Chen J."/>
            <person name="Chen Y.Q."/>
            <person name="Ai Y."/>
            <person name="Zhai J.W."/>
            <person name="Wu S.S."/>
            <person name="Zhou Z."/>
            <person name="Hsiao Y.Y."/>
            <person name="Wu W.L."/>
            <person name="Chen Y.Y."/>
            <person name="Lin Y.F."/>
            <person name="Hsu J.L."/>
            <person name="Li C.Y."/>
            <person name="Wang Z.W."/>
            <person name="Zhao X."/>
            <person name="Zhong W.Y."/>
            <person name="Ma X.K."/>
            <person name="Ma L."/>
            <person name="Huang J."/>
            <person name="Chen G.Z."/>
            <person name="Huang M.Z."/>
            <person name="Huang L."/>
            <person name="Peng D.H."/>
            <person name="Luo Y.B."/>
            <person name="Zou S.Q."/>
            <person name="Chen S.P."/>
            <person name="Lan S."/>
            <person name="Tsai W.C."/>
            <person name="Van de Peer Y."/>
            <person name="Liu Z.J."/>
        </authorList>
    </citation>
    <scope>NUCLEOTIDE SEQUENCE [LARGE SCALE GENOMIC DNA]</scope>
    <source>
        <strain evidence="7">Lor287</strain>
    </source>
</reference>
<comment type="caution">
    <text evidence="7">The sequence shown here is derived from an EMBL/GenBank/DDBJ whole genome shotgun (WGS) entry which is preliminary data.</text>
</comment>
<proteinExistence type="inferred from homology"/>
<evidence type="ECO:0000256" key="5">
    <source>
        <dbReference type="RuleBase" id="RU003682"/>
    </source>
</evidence>
<keyword evidence="4 5" id="KW-0408">Iron</keyword>
<evidence type="ECO:0000313" key="7">
    <source>
        <dbReference type="EMBL" id="KAK8941404.1"/>
    </source>
</evidence>
<keyword evidence="2 5" id="KW-0479">Metal-binding</keyword>
<name>A0AAP0BJA8_9ASPA</name>
<dbReference type="Pfam" id="PF03171">
    <property type="entry name" value="2OG-FeII_Oxy"/>
    <property type="match status" value="1"/>
</dbReference>
<dbReference type="GO" id="GO:0051213">
    <property type="term" value="F:dioxygenase activity"/>
    <property type="evidence" value="ECO:0007669"/>
    <property type="project" value="UniProtKB-KW"/>
</dbReference>
<dbReference type="PROSITE" id="PS51471">
    <property type="entry name" value="FE2OG_OXY"/>
    <property type="match status" value="1"/>
</dbReference>
<dbReference type="SUPFAM" id="SSF51197">
    <property type="entry name" value="Clavaminate synthase-like"/>
    <property type="match status" value="1"/>
</dbReference>
<dbReference type="AlphaFoldDB" id="A0AAP0BJA8"/>
<evidence type="ECO:0000256" key="4">
    <source>
        <dbReference type="ARBA" id="ARBA00023004"/>
    </source>
</evidence>
<dbReference type="EMBL" id="JBBWWQ010000008">
    <property type="protein sequence ID" value="KAK8941404.1"/>
    <property type="molecule type" value="Genomic_DNA"/>
</dbReference>
<keyword evidence="3 5" id="KW-0560">Oxidoreductase</keyword>